<proteinExistence type="predicted"/>
<sequence length="85" mass="9671">QYNQVIERVSVEISKRDTAINDFRSSEKRKSAILDSSMDSIVTVDLMGKIIEFNPASERIFGFLKEQVSGKSFIDLFILEQDQPA</sequence>
<dbReference type="SUPFAM" id="SSF55785">
    <property type="entry name" value="PYP-like sensor domain (PAS domain)"/>
    <property type="match status" value="1"/>
</dbReference>
<dbReference type="NCBIfam" id="TIGR00229">
    <property type="entry name" value="sensory_box"/>
    <property type="match status" value="1"/>
</dbReference>
<feature type="domain" description="PAS" evidence="1">
    <location>
        <begin position="26"/>
        <end position="85"/>
    </location>
</feature>
<accession>A0AAW7YW21</accession>
<feature type="non-terminal residue" evidence="2">
    <location>
        <position position="85"/>
    </location>
</feature>
<protein>
    <submittedName>
        <fullName evidence="2">PAS domain S-box protein</fullName>
    </submittedName>
</protein>
<keyword evidence="3" id="KW-1185">Reference proteome</keyword>
<dbReference type="Pfam" id="PF00989">
    <property type="entry name" value="PAS"/>
    <property type="match status" value="1"/>
</dbReference>
<evidence type="ECO:0000259" key="1">
    <source>
        <dbReference type="PROSITE" id="PS50112"/>
    </source>
</evidence>
<dbReference type="RefSeq" id="WP_303522413.1">
    <property type="nucleotide sequence ID" value="NZ_JAUOQO010000567.1"/>
</dbReference>
<comment type="caution">
    <text evidence="2">The sequence shown here is derived from an EMBL/GenBank/DDBJ whole genome shotgun (WGS) entry which is preliminary data.</text>
</comment>
<dbReference type="AlphaFoldDB" id="A0AAW7YW21"/>
<name>A0AAW7YW21_9STAP</name>
<feature type="non-terminal residue" evidence="2">
    <location>
        <position position="1"/>
    </location>
</feature>
<dbReference type="Gene3D" id="3.30.450.20">
    <property type="entry name" value="PAS domain"/>
    <property type="match status" value="1"/>
</dbReference>
<evidence type="ECO:0000313" key="2">
    <source>
        <dbReference type="EMBL" id="MDO6575364.1"/>
    </source>
</evidence>
<dbReference type="PROSITE" id="PS50112">
    <property type="entry name" value="PAS"/>
    <property type="match status" value="1"/>
</dbReference>
<evidence type="ECO:0000313" key="3">
    <source>
        <dbReference type="Proteomes" id="UP001170310"/>
    </source>
</evidence>
<dbReference type="InterPro" id="IPR000014">
    <property type="entry name" value="PAS"/>
</dbReference>
<dbReference type="CDD" id="cd00130">
    <property type="entry name" value="PAS"/>
    <property type="match status" value="1"/>
</dbReference>
<reference evidence="2" key="1">
    <citation type="submission" date="2023-07" db="EMBL/GenBank/DDBJ databases">
        <title>Genome content predicts the carbon catabolic preferences of heterotrophic bacteria.</title>
        <authorList>
            <person name="Gralka M."/>
        </authorList>
    </citation>
    <scope>NUCLEOTIDE SEQUENCE</scope>
    <source>
        <strain evidence="2">E2R20</strain>
    </source>
</reference>
<dbReference type="Proteomes" id="UP001170310">
    <property type="component" value="Unassembled WGS sequence"/>
</dbReference>
<dbReference type="EMBL" id="JAUOQO010000567">
    <property type="protein sequence ID" value="MDO6575364.1"/>
    <property type="molecule type" value="Genomic_DNA"/>
</dbReference>
<dbReference type="InterPro" id="IPR013767">
    <property type="entry name" value="PAS_fold"/>
</dbReference>
<gene>
    <name evidence="2" type="ORF">Q4528_14705</name>
</gene>
<organism evidence="2 3">
    <name type="scientific">Staphylococcus pasteuri_A</name>
    <dbReference type="NCBI Taxonomy" id="3062664"/>
    <lineage>
        <taxon>Bacteria</taxon>
        <taxon>Bacillati</taxon>
        <taxon>Bacillota</taxon>
        <taxon>Bacilli</taxon>
        <taxon>Bacillales</taxon>
        <taxon>Staphylococcaceae</taxon>
        <taxon>Staphylococcus</taxon>
    </lineage>
</organism>
<dbReference type="GO" id="GO:0006355">
    <property type="term" value="P:regulation of DNA-templated transcription"/>
    <property type="evidence" value="ECO:0007669"/>
    <property type="project" value="InterPro"/>
</dbReference>
<dbReference type="InterPro" id="IPR035965">
    <property type="entry name" value="PAS-like_dom_sf"/>
</dbReference>